<organism evidence="2">
    <name type="scientific">Eremomyces bilateralis CBS 781.70</name>
    <dbReference type="NCBI Taxonomy" id="1392243"/>
    <lineage>
        <taxon>Eukaryota</taxon>
        <taxon>Fungi</taxon>
        <taxon>Dikarya</taxon>
        <taxon>Ascomycota</taxon>
        <taxon>Pezizomycotina</taxon>
        <taxon>Dothideomycetes</taxon>
        <taxon>Dothideomycetes incertae sedis</taxon>
        <taxon>Eremomycetales</taxon>
        <taxon>Eremomycetaceae</taxon>
        <taxon>Eremomyces</taxon>
    </lineage>
</organism>
<accession>A0A6G1GEI6</accession>
<protein>
    <submittedName>
        <fullName evidence="2 4">Uncharacterized protein</fullName>
    </submittedName>
</protein>
<evidence type="ECO:0000313" key="4">
    <source>
        <dbReference type="RefSeq" id="XP_033537942.1"/>
    </source>
</evidence>
<evidence type="ECO:0000256" key="1">
    <source>
        <dbReference type="SAM" id="MobiDB-lite"/>
    </source>
</evidence>
<feature type="compositionally biased region" description="Pro residues" evidence="1">
    <location>
        <begin position="488"/>
        <end position="504"/>
    </location>
</feature>
<dbReference type="AlphaFoldDB" id="A0A6G1GEI6"/>
<evidence type="ECO:0000313" key="2">
    <source>
        <dbReference type="EMBL" id="KAF1816311.1"/>
    </source>
</evidence>
<dbReference type="RefSeq" id="XP_033537942.1">
    <property type="nucleotide sequence ID" value="XM_033680531.1"/>
</dbReference>
<dbReference type="EMBL" id="ML975150">
    <property type="protein sequence ID" value="KAF1816311.1"/>
    <property type="molecule type" value="Genomic_DNA"/>
</dbReference>
<reference evidence="4" key="2">
    <citation type="submission" date="2020-04" db="EMBL/GenBank/DDBJ databases">
        <authorList>
            <consortium name="NCBI Genome Project"/>
        </authorList>
    </citation>
    <scope>NUCLEOTIDE SEQUENCE</scope>
    <source>
        <strain evidence="4">CBS 781.70</strain>
    </source>
</reference>
<evidence type="ECO:0000313" key="3">
    <source>
        <dbReference type="Proteomes" id="UP000504638"/>
    </source>
</evidence>
<name>A0A6G1GEI6_9PEZI</name>
<gene>
    <name evidence="2 4" type="ORF">P152DRAFT_463920</name>
</gene>
<dbReference type="Proteomes" id="UP000504638">
    <property type="component" value="Unplaced"/>
</dbReference>
<proteinExistence type="predicted"/>
<sequence>MIFIDLPVDVKTLIVSHIIRPTDLKSLCLTSKQLHAITVRQLYHSVTLDVGGPNDGQLTSLLNVKNIGLPYIRKLDLYLADVPDTCKCNQLQQANVVIRMILEFLPENILEKFSWHPWSPLNADNLLLLYRKQRRMKWMEAIALDRDVLPQLESDPSLKFDELFDNVKKLGLYPDSRDVLNMSHTILRRSKKVEKITLHTTFEDNQDNPIPLRELNDSATAPGLITSTLFRHMMPFESCTPLPLRDLTLQKIGLRYAALTYCKAIDFKNLRALRVYTCSGADTLFAEMSQSSRLPEHLECLEFKHEDNAENDALNAVDGFLCLVSGLKQLTLDICYAKQLPAAAGIARHGKTLKDLNVHASKGDGDEEELVYAVNEFDNICRKATGLQQLSVAAPATSITKIESIEFTSFMNSVSQLHELVTLHITTWPTNNPSAARMPRKIYEHLLQLLAQNIYARCTPSHSSSTTSVPSLPPFINGASTTPTTSNLPPPPPPPSAPSDPPPSTVANDYPYRIRKNHLVLVAFGTSDRVYDREDSTNQVIFLRSQHTDPLGHQSIVATQVGWCLRNYIEPRSDVLDFGLAKSCRPPATEEEGDD</sequence>
<dbReference type="GeneID" id="54421101"/>
<keyword evidence="3" id="KW-1185">Reference proteome</keyword>
<reference evidence="2 4" key="1">
    <citation type="submission" date="2020-01" db="EMBL/GenBank/DDBJ databases">
        <authorList>
            <consortium name="DOE Joint Genome Institute"/>
            <person name="Haridas S."/>
            <person name="Albert R."/>
            <person name="Binder M."/>
            <person name="Bloem J."/>
            <person name="Labutti K."/>
            <person name="Salamov A."/>
            <person name="Andreopoulos B."/>
            <person name="Baker S.E."/>
            <person name="Barry K."/>
            <person name="Bills G."/>
            <person name="Bluhm B.H."/>
            <person name="Cannon C."/>
            <person name="Castanera R."/>
            <person name="Culley D.E."/>
            <person name="Daum C."/>
            <person name="Ezra D."/>
            <person name="Gonzalez J.B."/>
            <person name="Henrissat B."/>
            <person name="Kuo A."/>
            <person name="Liang C."/>
            <person name="Lipzen A."/>
            <person name="Lutzoni F."/>
            <person name="Magnuson J."/>
            <person name="Mondo S."/>
            <person name="Nolan M."/>
            <person name="Ohm R."/>
            <person name="Pangilinan J."/>
            <person name="Park H.-J."/>
            <person name="Ramirez L."/>
            <person name="Alfaro M."/>
            <person name="Sun H."/>
            <person name="Tritt A."/>
            <person name="Yoshinaga Y."/>
            <person name="Zwiers L.-H."/>
            <person name="Turgeon B.G."/>
            <person name="Goodwin S.B."/>
            <person name="Spatafora J.W."/>
            <person name="Crous P.W."/>
            <person name="Grigoriev I.V."/>
        </authorList>
    </citation>
    <scope>NUCLEOTIDE SEQUENCE</scope>
    <source>
        <strain evidence="2 4">CBS 781.70</strain>
    </source>
</reference>
<feature type="region of interest" description="Disordered" evidence="1">
    <location>
        <begin position="462"/>
        <end position="509"/>
    </location>
</feature>
<reference evidence="4" key="3">
    <citation type="submission" date="2025-04" db="UniProtKB">
        <authorList>
            <consortium name="RefSeq"/>
        </authorList>
    </citation>
    <scope>IDENTIFICATION</scope>
    <source>
        <strain evidence="4">CBS 781.70</strain>
    </source>
</reference>
<dbReference type="OrthoDB" id="5284003at2759"/>